<protein>
    <submittedName>
        <fullName evidence="1">Uncharacterized protein</fullName>
    </submittedName>
</protein>
<evidence type="ECO:0000313" key="2">
    <source>
        <dbReference type="Proteomes" id="UP000604046"/>
    </source>
</evidence>
<sequence length="150" mass="16108">VLSRLAGGVGDCQGDALSPEDFQESVQESPVAFGAFKLCSGAVCRKWKSGLLVDGLASLHRSAAGPGALGATLAFANEQGAHFVACLAVLDAVQWWSEVGMFSVIDLDLAANQLRRGCEAKGLDSEELARDLRRLSETYVFRHVVMLRWI</sequence>
<dbReference type="AlphaFoldDB" id="A0A812M6U1"/>
<keyword evidence="2" id="KW-1185">Reference proteome</keyword>
<name>A0A812M6U1_9DINO</name>
<organism evidence="1 2">
    <name type="scientific">Symbiodinium natans</name>
    <dbReference type="NCBI Taxonomy" id="878477"/>
    <lineage>
        <taxon>Eukaryota</taxon>
        <taxon>Sar</taxon>
        <taxon>Alveolata</taxon>
        <taxon>Dinophyceae</taxon>
        <taxon>Suessiales</taxon>
        <taxon>Symbiodiniaceae</taxon>
        <taxon>Symbiodinium</taxon>
    </lineage>
</organism>
<gene>
    <name evidence="1" type="ORF">SNAT2548_LOCUS13353</name>
</gene>
<comment type="caution">
    <text evidence="1">The sequence shown here is derived from an EMBL/GenBank/DDBJ whole genome shotgun (WGS) entry which is preliminary data.</text>
</comment>
<accession>A0A812M6U1</accession>
<dbReference type="Proteomes" id="UP000604046">
    <property type="component" value="Unassembled WGS sequence"/>
</dbReference>
<reference evidence="1" key="1">
    <citation type="submission" date="2021-02" db="EMBL/GenBank/DDBJ databases">
        <authorList>
            <person name="Dougan E. K."/>
            <person name="Rhodes N."/>
            <person name="Thang M."/>
            <person name="Chan C."/>
        </authorList>
    </citation>
    <scope>NUCLEOTIDE SEQUENCE</scope>
</reference>
<proteinExistence type="predicted"/>
<feature type="non-terminal residue" evidence="1">
    <location>
        <position position="1"/>
    </location>
</feature>
<dbReference type="EMBL" id="CAJNDS010001395">
    <property type="protein sequence ID" value="CAE7257802.1"/>
    <property type="molecule type" value="Genomic_DNA"/>
</dbReference>
<evidence type="ECO:0000313" key="1">
    <source>
        <dbReference type="EMBL" id="CAE7257802.1"/>
    </source>
</evidence>